<dbReference type="EMBL" id="BOQE01000001">
    <property type="protein sequence ID" value="GIM45594.1"/>
    <property type="molecule type" value="Genomic_DNA"/>
</dbReference>
<feature type="transmembrane region" description="Helical" evidence="5">
    <location>
        <begin position="193"/>
        <end position="226"/>
    </location>
</feature>
<gene>
    <name evidence="7" type="ORF">DNHGIG_11430</name>
</gene>
<evidence type="ECO:0000256" key="5">
    <source>
        <dbReference type="SAM" id="Phobius"/>
    </source>
</evidence>
<feature type="transmembrane region" description="Helical" evidence="5">
    <location>
        <begin position="93"/>
        <end position="110"/>
    </location>
</feature>
<feature type="domain" description="O-antigen ligase-related" evidence="6">
    <location>
        <begin position="198"/>
        <end position="327"/>
    </location>
</feature>
<dbReference type="PANTHER" id="PTHR37422:SF13">
    <property type="entry name" value="LIPOPOLYSACCHARIDE BIOSYNTHESIS PROTEIN PA4999-RELATED"/>
    <property type="match status" value="1"/>
</dbReference>
<dbReference type="Proteomes" id="UP001057291">
    <property type="component" value="Unassembled WGS sequence"/>
</dbReference>
<dbReference type="AlphaFoldDB" id="A0AAV4LD11"/>
<proteinExistence type="predicted"/>
<evidence type="ECO:0000313" key="8">
    <source>
        <dbReference type="Proteomes" id="UP001057291"/>
    </source>
</evidence>
<evidence type="ECO:0000256" key="4">
    <source>
        <dbReference type="ARBA" id="ARBA00023136"/>
    </source>
</evidence>
<feature type="transmembrane region" description="Helical" evidence="5">
    <location>
        <begin position="320"/>
        <end position="340"/>
    </location>
</feature>
<keyword evidence="2 5" id="KW-0812">Transmembrane</keyword>
<feature type="transmembrane region" description="Helical" evidence="5">
    <location>
        <begin position="378"/>
        <end position="396"/>
    </location>
</feature>
<keyword evidence="3 5" id="KW-1133">Transmembrane helix</keyword>
<dbReference type="InterPro" id="IPR007016">
    <property type="entry name" value="O-antigen_ligase-rel_domated"/>
</dbReference>
<name>A0AAV4LD11_9BACL</name>
<protein>
    <recommendedName>
        <fullName evidence="6">O-antigen ligase-related domain-containing protein</fullName>
    </recommendedName>
</protein>
<feature type="transmembrane region" description="Helical" evidence="5">
    <location>
        <begin position="272"/>
        <end position="300"/>
    </location>
</feature>
<feature type="transmembrane region" description="Helical" evidence="5">
    <location>
        <begin position="232"/>
        <end position="251"/>
    </location>
</feature>
<comment type="subcellular location">
    <subcellularLocation>
        <location evidence="1">Membrane</location>
        <topology evidence="1">Multi-pass membrane protein</topology>
    </subcellularLocation>
</comment>
<evidence type="ECO:0000256" key="2">
    <source>
        <dbReference type="ARBA" id="ARBA00022692"/>
    </source>
</evidence>
<comment type="caution">
    <text evidence="7">The sequence shown here is derived from an EMBL/GenBank/DDBJ whole genome shotgun (WGS) entry which is preliminary data.</text>
</comment>
<feature type="transmembrane region" description="Helical" evidence="5">
    <location>
        <begin position="352"/>
        <end position="372"/>
    </location>
</feature>
<dbReference type="Pfam" id="PF04932">
    <property type="entry name" value="Wzy_C"/>
    <property type="match status" value="1"/>
</dbReference>
<feature type="transmembrane region" description="Helical" evidence="5">
    <location>
        <begin position="62"/>
        <end position="81"/>
    </location>
</feature>
<accession>A0AAV4LD11</accession>
<evidence type="ECO:0000259" key="6">
    <source>
        <dbReference type="Pfam" id="PF04932"/>
    </source>
</evidence>
<feature type="transmembrane region" description="Helical" evidence="5">
    <location>
        <begin position="117"/>
        <end position="138"/>
    </location>
</feature>
<keyword evidence="8" id="KW-1185">Reference proteome</keyword>
<organism evidence="7 8">
    <name type="scientific">Collibacillus ludicampi</name>
    <dbReference type="NCBI Taxonomy" id="2771369"/>
    <lineage>
        <taxon>Bacteria</taxon>
        <taxon>Bacillati</taxon>
        <taxon>Bacillota</taxon>
        <taxon>Bacilli</taxon>
        <taxon>Bacillales</taxon>
        <taxon>Alicyclobacillaceae</taxon>
        <taxon>Collibacillus</taxon>
    </lineage>
</organism>
<dbReference type="RefSeq" id="WP_282198781.1">
    <property type="nucleotide sequence ID" value="NZ_BOQE01000001.1"/>
</dbReference>
<feature type="transmembrane region" description="Helical" evidence="5">
    <location>
        <begin position="27"/>
        <end position="50"/>
    </location>
</feature>
<reference evidence="7" key="1">
    <citation type="journal article" date="2023" name="Int. J. Syst. Evol. Microbiol.">
        <title>Collibacillus ludicampi gen. nov., sp. nov., a new soil bacterium of the family Alicyclobacillaceae.</title>
        <authorList>
            <person name="Jojima T."/>
            <person name="Ioku Y."/>
            <person name="Fukuta Y."/>
            <person name="Shirasaka N."/>
            <person name="Matsumura Y."/>
            <person name="Mori M."/>
        </authorList>
    </citation>
    <scope>NUCLEOTIDE SEQUENCE</scope>
    <source>
        <strain evidence="7">TP075</strain>
    </source>
</reference>
<feature type="transmembrane region" description="Helical" evidence="5">
    <location>
        <begin position="167"/>
        <end position="186"/>
    </location>
</feature>
<evidence type="ECO:0000313" key="7">
    <source>
        <dbReference type="EMBL" id="GIM45594.1"/>
    </source>
</evidence>
<keyword evidence="4 5" id="KW-0472">Membrane</keyword>
<evidence type="ECO:0000256" key="3">
    <source>
        <dbReference type="ARBA" id="ARBA00022989"/>
    </source>
</evidence>
<dbReference type="PANTHER" id="PTHR37422">
    <property type="entry name" value="TEICHURONIC ACID BIOSYNTHESIS PROTEIN TUAE"/>
    <property type="match status" value="1"/>
</dbReference>
<dbReference type="GO" id="GO:0016020">
    <property type="term" value="C:membrane"/>
    <property type="evidence" value="ECO:0007669"/>
    <property type="project" value="UniProtKB-SubCell"/>
</dbReference>
<evidence type="ECO:0000256" key="1">
    <source>
        <dbReference type="ARBA" id="ARBA00004141"/>
    </source>
</evidence>
<dbReference type="InterPro" id="IPR051533">
    <property type="entry name" value="WaaL-like"/>
</dbReference>
<sequence length="406" mass="45942">MKIDTYKNWGIIALTWFPLVDFALRKIPIVGVLGSVWDKLILIVLAALALRRYLLGERIEQLPYHRVLIAFILLGVAYLAIDLSSFAVDFEGFRAVYWYAFYVFVLPYFIDEKFAKTLVRWSLVAALLISLHGIYQFIVKAPIPSNWVDAGETVRTRVYSVFGSPNIMGSYLILMFPTAAGMAWAARSRKERLFFALIAAATLAALVFTYTRGAWMALFAALVIMAVLFDKRLLILILVAGVAALFVPAIHKRVFELFTPLYWMKSAKDGRIFRWLLAYDIIRHNPLFGAGLGHFGGAVAARNFNAPYSDNYYAKTLGEMGIVGLSTMLTLFVTVMRNLYTRIFKPLRVHQDWPLLLGMFTGCLAVLVQCAVENVFEVPAMNFMFWLFVTLIVIMTRASGKEESKE</sequence>